<protein>
    <submittedName>
        <fullName evidence="1">Coiled-coil domain-containing protein 40</fullName>
    </submittedName>
</protein>
<comment type="caution">
    <text evidence="1">The sequence shown here is derived from an EMBL/GenBank/DDBJ whole genome shotgun (WGS) entry which is preliminary data.</text>
</comment>
<evidence type="ECO:0000313" key="1">
    <source>
        <dbReference type="EMBL" id="TFK06637.1"/>
    </source>
</evidence>
<dbReference type="Proteomes" id="UP000297703">
    <property type="component" value="Unassembled WGS sequence"/>
</dbReference>
<reference evidence="1 2" key="1">
    <citation type="submission" date="2019-04" db="EMBL/GenBank/DDBJ databases">
        <title>Draft genome of the big-headed turtle Platysternon megacephalum.</title>
        <authorList>
            <person name="Gong S."/>
        </authorList>
    </citation>
    <scope>NUCLEOTIDE SEQUENCE [LARGE SCALE GENOMIC DNA]</scope>
    <source>
        <strain evidence="1">DO16091913</strain>
        <tissue evidence="1">Muscle</tissue>
    </source>
</reference>
<reference evidence="1 2" key="2">
    <citation type="submission" date="2019-04" db="EMBL/GenBank/DDBJ databases">
        <title>The genome sequence of big-headed turtle.</title>
        <authorList>
            <person name="Gong S."/>
        </authorList>
    </citation>
    <scope>NUCLEOTIDE SEQUENCE [LARGE SCALE GENOMIC DNA]</scope>
    <source>
        <strain evidence="1">DO16091913</strain>
        <tissue evidence="1">Muscle</tissue>
    </source>
</reference>
<evidence type="ECO:0000313" key="2">
    <source>
        <dbReference type="Proteomes" id="UP000297703"/>
    </source>
</evidence>
<name>A0A4D9E9G1_9SAUR</name>
<dbReference type="AlphaFoldDB" id="A0A4D9E9G1"/>
<accession>A0A4D9E9G1</accession>
<dbReference type="EMBL" id="QXTE01000095">
    <property type="protein sequence ID" value="TFK06637.1"/>
    <property type="molecule type" value="Genomic_DNA"/>
</dbReference>
<proteinExistence type="predicted"/>
<keyword evidence="2" id="KW-1185">Reference proteome</keyword>
<organism evidence="1 2">
    <name type="scientific">Platysternon megacephalum</name>
    <name type="common">big-headed turtle</name>
    <dbReference type="NCBI Taxonomy" id="55544"/>
    <lineage>
        <taxon>Eukaryota</taxon>
        <taxon>Metazoa</taxon>
        <taxon>Chordata</taxon>
        <taxon>Craniata</taxon>
        <taxon>Vertebrata</taxon>
        <taxon>Euteleostomi</taxon>
        <taxon>Archelosauria</taxon>
        <taxon>Testudinata</taxon>
        <taxon>Testudines</taxon>
        <taxon>Cryptodira</taxon>
        <taxon>Durocryptodira</taxon>
        <taxon>Testudinoidea</taxon>
        <taxon>Platysternidae</taxon>
        <taxon>Platysternon</taxon>
    </lineage>
</organism>
<gene>
    <name evidence="1" type="ORF">DR999_PMT10528</name>
</gene>
<sequence length="105" mass="11385">MWLEERPLLTHQCKLLEHLEGALPNADQVGAVPKPNYIPPLINYHLPGCSGTSTDAHLQGRFYFWGLISSVEGSSPSSGIGGNRTCDPSICKCTSQIKTNSQGFL</sequence>